<evidence type="ECO:0000313" key="2">
    <source>
        <dbReference type="Proteomes" id="UP001176961"/>
    </source>
</evidence>
<keyword evidence="2" id="KW-1185">Reference proteome</keyword>
<reference evidence="1" key="1">
    <citation type="submission" date="2023-07" db="EMBL/GenBank/DDBJ databases">
        <authorList>
            <consortium name="CYATHOMIX"/>
        </authorList>
    </citation>
    <scope>NUCLEOTIDE SEQUENCE</scope>
    <source>
        <strain evidence="1">N/A</strain>
    </source>
</reference>
<evidence type="ECO:0000313" key="1">
    <source>
        <dbReference type="EMBL" id="CAJ0610453.1"/>
    </source>
</evidence>
<comment type="caution">
    <text evidence="1">The sequence shown here is derived from an EMBL/GenBank/DDBJ whole genome shotgun (WGS) entry which is preliminary data.</text>
</comment>
<dbReference type="EMBL" id="CATQJL010000326">
    <property type="protein sequence ID" value="CAJ0610453.1"/>
    <property type="molecule type" value="Genomic_DNA"/>
</dbReference>
<protein>
    <submittedName>
        <fullName evidence="1">Uncharacterized protein</fullName>
    </submittedName>
</protein>
<accession>A0AA36HH21</accession>
<name>A0AA36HH21_CYLNA</name>
<dbReference type="AlphaFoldDB" id="A0AA36HH21"/>
<proteinExistence type="predicted"/>
<sequence>MPYLELTAWLKAAQVICSNVYDERSLGNIRKSGTQRNTVVVVICWVQGESEDFTEDGHFIAGDIGAVDEDGWCSVYVAEIWLDRSL</sequence>
<dbReference type="Proteomes" id="UP001176961">
    <property type="component" value="Unassembled WGS sequence"/>
</dbReference>
<gene>
    <name evidence="1" type="ORF">CYNAS_LOCUS22436</name>
</gene>
<organism evidence="1 2">
    <name type="scientific">Cylicocyclus nassatus</name>
    <name type="common">Nematode worm</name>
    <dbReference type="NCBI Taxonomy" id="53992"/>
    <lineage>
        <taxon>Eukaryota</taxon>
        <taxon>Metazoa</taxon>
        <taxon>Ecdysozoa</taxon>
        <taxon>Nematoda</taxon>
        <taxon>Chromadorea</taxon>
        <taxon>Rhabditida</taxon>
        <taxon>Rhabditina</taxon>
        <taxon>Rhabditomorpha</taxon>
        <taxon>Strongyloidea</taxon>
        <taxon>Strongylidae</taxon>
        <taxon>Cylicocyclus</taxon>
    </lineage>
</organism>